<protein>
    <submittedName>
        <fullName evidence="1">Uncharacterized protein</fullName>
    </submittedName>
</protein>
<organism evidence="1 2">
    <name type="scientific">Nonomuraea cypriaca</name>
    <dbReference type="NCBI Taxonomy" id="1187855"/>
    <lineage>
        <taxon>Bacteria</taxon>
        <taxon>Bacillati</taxon>
        <taxon>Actinomycetota</taxon>
        <taxon>Actinomycetes</taxon>
        <taxon>Streptosporangiales</taxon>
        <taxon>Streptosporangiaceae</taxon>
        <taxon>Nonomuraea</taxon>
    </lineage>
</organism>
<dbReference type="RefSeq" id="WP_195899502.1">
    <property type="nucleotide sequence ID" value="NZ_JADOGI010000127.1"/>
</dbReference>
<gene>
    <name evidence="1" type="ORF">ITP53_33695</name>
</gene>
<keyword evidence="2" id="KW-1185">Reference proteome</keyword>
<evidence type="ECO:0000313" key="2">
    <source>
        <dbReference type="Proteomes" id="UP000605361"/>
    </source>
</evidence>
<comment type="caution">
    <text evidence="1">The sequence shown here is derived from an EMBL/GenBank/DDBJ whole genome shotgun (WGS) entry which is preliminary data.</text>
</comment>
<sequence length="77" mass="8378">MQNIEDQVEAGVERAGAATLVRLPLVDARLQRGEARHAPAVERDDLSVEHGSAAYGGRERSELRVGRDVEAVARTSR</sequence>
<proteinExistence type="predicted"/>
<reference evidence="1" key="1">
    <citation type="submission" date="2020-11" db="EMBL/GenBank/DDBJ databases">
        <title>Whole-genome analyses of Nonomuraea sp. K274.</title>
        <authorList>
            <person name="Veyisoglu A."/>
        </authorList>
    </citation>
    <scope>NUCLEOTIDE SEQUENCE</scope>
    <source>
        <strain evidence="1">K274</strain>
    </source>
</reference>
<name>A0A931F478_9ACTN</name>
<dbReference type="AlphaFoldDB" id="A0A931F478"/>
<dbReference type="EMBL" id="JADOGI010000127">
    <property type="protein sequence ID" value="MBF8190583.1"/>
    <property type="molecule type" value="Genomic_DNA"/>
</dbReference>
<evidence type="ECO:0000313" key="1">
    <source>
        <dbReference type="EMBL" id="MBF8190583.1"/>
    </source>
</evidence>
<dbReference type="Proteomes" id="UP000605361">
    <property type="component" value="Unassembled WGS sequence"/>
</dbReference>
<accession>A0A931F478</accession>